<organism evidence="1 2">
    <name type="scientific">Halobium palmae</name>
    <dbReference type="NCBI Taxonomy" id="1776492"/>
    <lineage>
        <taxon>Archaea</taxon>
        <taxon>Methanobacteriati</taxon>
        <taxon>Methanobacteriota</taxon>
        <taxon>Stenosarchaea group</taxon>
        <taxon>Halobacteria</taxon>
        <taxon>Halobacteriales</taxon>
        <taxon>Haloferacaceae</taxon>
        <taxon>Halobium</taxon>
    </lineage>
</organism>
<dbReference type="AlphaFoldDB" id="A0ABD5RUN2"/>
<keyword evidence="2" id="KW-1185">Reference proteome</keyword>
<proteinExistence type="predicted"/>
<dbReference type="Proteomes" id="UP001596328">
    <property type="component" value="Unassembled WGS sequence"/>
</dbReference>
<comment type="caution">
    <text evidence="1">The sequence shown here is derived from an EMBL/GenBank/DDBJ whole genome shotgun (WGS) entry which is preliminary data.</text>
</comment>
<sequence length="48" mass="5405">MTISNQIGEEIEIEYHVGVWILRTGYGTKVDEIGEVGDAVDMAEYMLE</sequence>
<evidence type="ECO:0000313" key="1">
    <source>
        <dbReference type="EMBL" id="MFC6723135.1"/>
    </source>
</evidence>
<protein>
    <submittedName>
        <fullName evidence="1">Uncharacterized protein</fullName>
    </submittedName>
</protein>
<reference evidence="1 2" key="1">
    <citation type="journal article" date="2019" name="Int. J. Syst. Evol. Microbiol.">
        <title>The Global Catalogue of Microorganisms (GCM) 10K type strain sequencing project: providing services to taxonomists for standard genome sequencing and annotation.</title>
        <authorList>
            <consortium name="The Broad Institute Genomics Platform"/>
            <consortium name="The Broad Institute Genome Sequencing Center for Infectious Disease"/>
            <person name="Wu L."/>
            <person name="Ma J."/>
        </authorList>
    </citation>
    <scope>NUCLEOTIDE SEQUENCE [LARGE SCALE GENOMIC DNA]</scope>
    <source>
        <strain evidence="1 2">NBRC 111368</strain>
    </source>
</reference>
<accession>A0ABD5RUN2</accession>
<dbReference type="EMBL" id="JBHSWU010000005">
    <property type="protein sequence ID" value="MFC6723135.1"/>
    <property type="molecule type" value="Genomic_DNA"/>
</dbReference>
<gene>
    <name evidence="1" type="ORF">ACFQE1_01755</name>
</gene>
<evidence type="ECO:0000313" key="2">
    <source>
        <dbReference type="Proteomes" id="UP001596328"/>
    </source>
</evidence>
<name>A0ABD5RUN2_9EURY</name>